<dbReference type="WBParaSite" id="JU765_v2.g10019.t1">
    <property type="protein sequence ID" value="JU765_v2.g10019.t1"/>
    <property type="gene ID" value="JU765_v2.g10019"/>
</dbReference>
<protein>
    <submittedName>
        <fullName evidence="2">Phosphatidylethanolamine-binding protein</fullName>
    </submittedName>
</protein>
<evidence type="ECO:0000313" key="2">
    <source>
        <dbReference type="WBParaSite" id="JU765_v2.g10019.t1"/>
    </source>
</evidence>
<evidence type="ECO:0000313" key="1">
    <source>
        <dbReference type="Proteomes" id="UP000887576"/>
    </source>
</evidence>
<organism evidence="1 2">
    <name type="scientific">Panagrolaimus sp. JU765</name>
    <dbReference type="NCBI Taxonomy" id="591449"/>
    <lineage>
        <taxon>Eukaryota</taxon>
        <taxon>Metazoa</taxon>
        <taxon>Ecdysozoa</taxon>
        <taxon>Nematoda</taxon>
        <taxon>Chromadorea</taxon>
        <taxon>Rhabditida</taxon>
        <taxon>Tylenchina</taxon>
        <taxon>Panagrolaimomorpha</taxon>
        <taxon>Panagrolaimoidea</taxon>
        <taxon>Panagrolaimidae</taxon>
        <taxon>Panagrolaimus</taxon>
    </lineage>
</organism>
<proteinExistence type="predicted"/>
<accession>A0AC34PUB5</accession>
<sequence>MTSFLPIFRRLISNNVCSGTQSRVIIRSMVTAGDVANKFKEHEVVPDVIPKAPNGYIKVSFKSGVDAHLGNELTPRQVKDIPKVEWDAKANELYTLVKTDPDAPSRQDHKFREWHHWLVVNIPGTDISKGETLSEYVGSGPPPNTGLHRYVYLVYKQSGKIHDKEHGHLTNRSGDNRGCFSIAKFAAKHHLGDPIAGNFFQAQFDDYVPELYKQLGA</sequence>
<reference evidence="2" key="1">
    <citation type="submission" date="2022-11" db="UniProtKB">
        <authorList>
            <consortium name="WormBaseParasite"/>
        </authorList>
    </citation>
    <scope>IDENTIFICATION</scope>
</reference>
<dbReference type="Proteomes" id="UP000887576">
    <property type="component" value="Unplaced"/>
</dbReference>
<name>A0AC34PUB5_9BILA</name>